<name>I7LXI1_TETTS</name>
<feature type="compositionally biased region" description="Polar residues" evidence="2">
    <location>
        <begin position="624"/>
        <end position="633"/>
    </location>
</feature>
<dbReference type="PROSITE" id="PS50294">
    <property type="entry name" value="WD_REPEATS_REGION"/>
    <property type="match status" value="2"/>
</dbReference>
<dbReference type="PANTHER" id="PTHR19847">
    <property type="entry name" value="DDB1- AND CUL4-ASSOCIATED FACTOR 11"/>
    <property type="match status" value="1"/>
</dbReference>
<feature type="region of interest" description="Disordered" evidence="2">
    <location>
        <begin position="545"/>
        <end position="640"/>
    </location>
</feature>
<dbReference type="STRING" id="312017.I7LXI1"/>
<dbReference type="GeneID" id="7825334"/>
<feature type="repeat" description="WD" evidence="1">
    <location>
        <begin position="332"/>
        <end position="373"/>
    </location>
</feature>
<dbReference type="OrthoDB" id="312140at2759"/>
<dbReference type="GO" id="GO:0080008">
    <property type="term" value="C:Cul4-RING E3 ubiquitin ligase complex"/>
    <property type="evidence" value="ECO:0007669"/>
    <property type="project" value="TreeGrafter"/>
</dbReference>
<dbReference type="InterPro" id="IPR001680">
    <property type="entry name" value="WD40_rpt"/>
</dbReference>
<dbReference type="InParanoid" id="I7LXI1"/>
<dbReference type="eggNOG" id="KOG0266">
    <property type="taxonomic scope" value="Eukaryota"/>
</dbReference>
<evidence type="ECO:0000256" key="1">
    <source>
        <dbReference type="PROSITE-ProRule" id="PRU00221"/>
    </source>
</evidence>
<dbReference type="RefSeq" id="XP_001024931.2">
    <property type="nucleotide sequence ID" value="XM_001024931.2"/>
</dbReference>
<dbReference type="InterPro" id="IPR036322">
    <property type="entry name" value="WD40_repeat_dom_sf"/>
</dbReference>
<reference evidence="4" key="1">
    <citation type="journal article" date="2006" name="PLoS Biol.">
        <title>Macronuclear genome sequence of the ciliate Tetrahymena thermophila, a model eukaryote.</title>
        <authorList>
            <person name="Eisen J.A."/>
            <person name="Coyne R.S."/>
            <person name="Wu M."/>
            <person name="Wu D."/>
            <person name="Thiagarajan M."/>
            <person name="Wortman J.R."/>
            <person name="Badger J.H."/>
            <person name="Ren Q."/>
            <person name="Amedeo P."/>
            <person name="Jones K.M."/>
            <person name="Tallon L.J."/>
            <person name="Delcher A.L."/>
            <person name="Salzberg S.L."/>
            <person name="Silva J.C."/>
            <person name="Haas B.J."/>
            <person name="Majoros W.H."/>
            <person name="Farzad M."/>
            <person name="Carlton J.M."/>
            <person name="Smith R.K. Jr."/>
            <person name="Garg J."/>
            <person name="Pearlman R.E."/>
            <person name="Karrer K.M."/>
            <person name="Sun L."/>
            <person name="Manning G."/>
            <person name="Elde N.C."/>
            <person name="Turkewitz A.P."/>
            <person name="Asai D.J."/>
            <person name="Wilkes D.E."/>
            <person name="Wang Y."/>
            <person name="Cai H."/>
            <person name="Collins K."/>
            <person name="Stewart B.A."/>
            <person name="Lee S.R."/>
            <person name="Wilamowska K."/>
            <person name="Weinberg Z."/>
            <person name="Ruzzo W.L."/>
            <person name="Wloga D."/>
            <person name="Gaertig J."/>
            <person name="Frankel J."/>
            <person name="Tsao C.-C."/>
            <person name="Gorovsky M.A."/>
            <person name="Keeling P.J."/>
            <person name="Waller R.F."/>
            <person name="Patron N.J."/>
            <person name="Cherry J.M."/>
            <person name="Stover N.A."/>
            <person name="Krieger C.J."/>
            <person name="del Toro C."/>
            <person name="Ryder H.F."/>
            <person name="Williamson S.C."/>
            <person name="Barbeau R.A."/>
            <person name="Hamilton E.P."/>
            <person name="Orias E."/>
        </authorList>
    </citation>
    <scope>NUCLEOTIDE SEQUENCE [LARGE SCALE GENOMIC DNA]</scope>
    <source>
        <strain evidence="4">SB210</strain>
    </source>
</reference>
<sequence length="640" mass="75448">MGNQNTVNGGTINLDDEDISDERLQSLYNQYLRSQYQPQQRQPPKKLSRKPYSIQEDQQNENYMIFTDNLFEAKIKKQIYKKQKSHYQDYNRRLKYLTSKSVFNKFEYDAPHLELPPSYNYHSKVMENMIPNKRRKIDELRSPVYNILFSQDGNQLLITTQEELFTYNYNQDDGEYKRGKVLYPRNITWTITDSDLSQNGRYLIHCSLNPFISIFDIQTGKYNNFYNLSDGEEDEDYYYHSLRFFSCKYSGDDSKILASSGKTSQSKAQIKMFDVQRERVSDSILAHDDDINSIAFVDKHNSSVFISGSDDRSVKIWDTRALGPNGQSAGELLGHVAGITHVDSRQDNYYVASNGKDQCVKLWDLRKSVSSSTGKNRVQKHYDYRMGAMTEKEVLNIRNLTQEQNFDNSVQTFRGHKVGKTLMRCHFSPLGPTDRRYIYTASYCGKVFLYDILSNTTKHLEFQEEKNQYTAGILNDMEQTCVRDAAWHPKKMEIITTNLKGKLFKWFNNDLYFEEIEDLEKQNKIEDESNSEQSRAQSQFENYRWEYEDEDNSTYNRVQDDEDEEDEDYDDDIDKDYEDEEEKQEDKDDDEDEVNGEDDDDLEEEEENRNIQQNQDKFSDQDSNKTQSFKSFQDQEESNS</sequence>
<keyword evidence="4" id="KW-1185">Reference proteome</keyword>
<dbReference type="InterPro" id="IPR051859">
    <property type="entry name" value="DCAF"/>
</dbReference>
<dbReference type="AlphaFoldDB" id="I7LXI1"/>
<accession>I7LXI1</accession>
<dbReference type="PROSITE" id="PS50082">
    <property type="entry name" value="WD_REPEATS_2"/>
    <property type="match status" value="2"/>
</dbReference>
<dbReference type="KEGG" id="tet:TTHERM_00242070"/>
<dbReference type="InterPro" id="IPR015943">
    <property type="entry name" value="WD40/YVTN_repeat-like_dom_sf"/>
</dbReference>
<dbReference type="GO" id="GO:0043161">
    <property type="term" value="P:proteasome-mediated ubiquitin-dependent protein catabolic process"/>
    <property type="evidence" value="ECO:0007669"/>
    <property type="project" value="TreeGrafter"/>
</dbReference>
<dbReference type="Proteomes" id="UP000009168">
    <property type="component" value="Unassembled WGS sequence"/>
</dbReference>
<gene>
    <name evidence="3" type="ORF">TTHERM_00242070</name>
</gene>
<evidence type="ECO:0000256" key="2">
    <source>
        <dbReference type="SAM" id="MobiDB-lite"/>
    </source>
</evidence>
<feature type="compositionally biased region" description="Acidic residues" evidence="2">
    <location>
        <begin position="560"/>
        <end position="607"/>
    </location>
</feature>
<proteinExistence type="predicted"/>
<evidence type="ECO:0000313" key="3">
    <source>
        <dbReference type="EMBL" id="EAS04686.2"/>
    </source>
</evidence>
<feature type="repeat" description="WD" evidence="1">
    <location>
        <begin position="284"/>
        <end position="320"/>
    </location>
</feature>
<dbReference type="PANTHER" id="PTHR19847:SF7">
    <property type="entry name" value="DDB1- AND CUL4-ASSOCIATED FACTOR 11"/>
    <property type="match status" value="1"/>
</dbReference>
<protein>
    <submittedName>
        <fullName evidence="3">WD domain, G-beta repeat protein</fullName>
    </submittedName>
</protein>
<evidence type="ECO:0000313" key="4">
    <source>
        <dbReference type="Proteomes" id="UP000009168"/>
    </source>
</evidence>
<dbReference type="EMBL" id="GG662443">
    <property type="protein sequence ID" value="EAS04686.2"/>
    <property type="molecule type" value="Genomic_DNA"/>
</dbReference>
<organism evidence="3 4">
    <name type="scientific">Tetrahymena thermophila (strain SB210)</name>
    <dbReference type="NCBI Taxonomy" id="312017"/>
    <lineage>
        <taxon>Eukaryota</taxon>
        <taxon>Sar</taxon>
        <taxon>Alveolata</taxon>
        <taxon>Ciliophora</taxon>
        <taxon>Intramacronucleata</taxon>
        <taxon>Oligohymenophorea</taxon>
        <taxon>Hymenostomatida</taxon>
        <taxon>Tetrahymenina</taxon>
        <taxon>Tetrahymenidae</taxon>
        <taxon>Tetrahymena</taxon>
    </lineage>
</organism>
<dbReference type="Gene3D" id="2.130.10.10">
    <property type="entry name" value="YVTN repeat-like/Quinoprotein amine dehydrogenase"/>
    <property type="match status" value="2"/>
</dbReference>
<keyword evidence="1" id="KW-0853">WD repeat</keyword>
<dbReference type="SUPFAM" id="SSF50978">
    <property type="entry name" value="WD40 repeat-like"/>
    <property type="match status" value="1"/>
</dbReference>
<dbReference type="SMART" id="SM00320">
    <property type="entry name" value="WD40"/>
    <property type="match status" value="5"/>
</dbReference>
<dbReference type="Pfam" id="PF00400">
    <property type="entry name" value="WD40"/>
    <property type="match status" value="2"/>
</dbReference>